<reference evidence="2" key="1">
    <citation type="submission" date="2018-03" db="EMBL/GenBank/DDBJ databases">
        <authorList>
            <person name="Sun L."/>
            <person name="Liu H."/>
            <person name="Chen W."/>
            <person name="Huang K."/>
            <person name="Liu W."/>
            <person name="Gao X."/>
        </authorList>
    </citation>
    <scope>NUCLEOTIDE SEQUENCE [LARGE SCALE GENOMIC DNA]</scope>
    <source>
        <strain evidence="2">SH9</strain>
    </source>
</reference>
<keyword evidence="2" id="KW-1185">Reference proteome</keyword>
<comment type="caution">
    <text evidence="1">The sequence shown here is derived from an EMBL/GenBank/DDBJ whole genome shotgun (WGS) entry which is preliminary data.</text>
</comment>
<dbReference type="GO" id="GO:0032259">
    <property type="term" value="P:methylation"/>
    <property type="evidence" value="ECO:0007669"/>
    <property type="project" value="InterPro"/>
</dbReference>
<dbReference type="GO" id="GO:0003676">
    <property type="term" value="F:nucleic acid binding"/>
    <property type="evidence" value="ECO:0007669"/>
    <property type="project" value="InterPro"/>
</dbReference>
<dbReference type="GO" id="GO:0008168">
    <property type="term" value="F:methyltransferase activity"/>
    <property type="evidence" value="ECO:0007669"/>
    <property type="project" value="InterPro"/>
</dbReference>
<dbReference type="GO" id="GO:0016788">
    <property type="term" value="F:hydrolase activity, acting on ester bonds"/>
    <property type="evidence" value="ECO:0007669"/>
    <property type="project" value="UniProtKB-ARBA"/>
</dbReference>
<evidence type="ECO:0008006" key="3">
    <source>
        <dbReference type="Google" id="ProtNLM"/>
    </source>
</evidence>
<accession>A0A2T1HXU4</accession>
<dbReference type="Proteomes" id="UP000239772">
    <property type="component" value="Unassembled WGS sequence"/>
</dbReference>
<protein>
    <recommendedName>
        <fullName evidence="3">SGNH/GDSL hydrolase family protein</fullName>
    </recommendedName>
</protein>
<dbReference type="InterPro" id="IPR002052">
    <property type="entry name" value="DNA_methylase_N6_adenine_CS"/>
</dbReference>
<dbReference type="InterPro" id="IPR036514">
    <property type="entry name" value="SGNH_hydro_sf"/>
</dbReference>
<dbReference type="Gene3D" id="3.40.50.1110">
    <property type="entry name" value="SGNH hydrolase"/>
    <property type="match status" value="1"/>
</dbReference>
<dbReference type="SUPFAM" id="SSF52266">
    <property type="entry name" value="SGNH hydrolase"/>
    <property type="match status" value="1"/>
</dbReference>
<evidence type="ECO:0000313" key="2">
    <source>
        <dbReference type="Proteomes" id="UP000239772"/>
    </source>
</evidence>
<sequence length="246" mass="27673">MEPLWRKRARRAGLGSAAALILGLLWTAPSSAEVSPRCRVPDVYLSMSADLKRTERLVDRARPVRVLVLGPEIGGPSPPEKRRVRLHQELSTRLPQTEFEFLDETPQSGLAEADFGNIRSAVARFEPDLVLWQVGGADAIALSDAEAFGRTLFDAAKWLKERNVDLVLIDPPFVPRVPHEQIYWRIVGKIREVSDRARLNLVQRYAAMQFLDFQRQKLKEEPADAGSRRVCMAELVAEAIVKAVTR</sequence>
<dbReference type="PROSITE" id="PS00092">
    <property type="entry name" value="N6_MTASE"/>
    <property type="match status" value="1"/>
</dbReference>
<dbReference type="AlphaFoldDB" id="A0A2T1HXU4"/>
<gene>
    <name evidence="1" type="ORF">SLNSH_03250</name>
</gene>
<dbReference type="InterPro" id="IPR057572">
    <property type="entry name" value="NonGDSL"/>
</dbReference>
<name>A0A2T1HXU4_9HYPH</name>
<proteinExistence type="predicted"/>
<organism evidence="1 2">
    <name type="scientific">Alsobacter soli</name>
    <dbReference type="NCBI Taxonomy" id="2109933"/>
    <lineage>
        <taxon>Bacteria</taxon>
        <taxon>Pseudomonadati</taxon>
        <taxon>Pseudomonadota</taxon>
        <taxon>Alphaproteobacteria</taxon>
        <taxon>Hyphomicrobiales</taxon>
        <taxon>Alsobacteraceae</taxon>
        <taxon>Alsobacter</taxon>
    </lineage>
</organism>
<dbReference type="EMBL" id="PVZS01000003">
    <property type="protein sequence ID" value="PSC06319.1"/>
    <property type="molecule type" value="Genomic_DNA"/>
</dbReference>
<evidence type="ECO:0000313" key="1">
    <source>
        <dbReference type="EMBL" id="PSC06319.1"/>
    </source>
</evidence>
<dbReference type="Pfam" id="PF25182">
    <property type="entry name" value="NonGDSL"/>
    <property type="match status" value="1"/>
</dbReference>